<protein>
    <submittedName>
        <fullName evidence="1">Uncharacterized protein</fullName>
    </submittedName>
</protein>
<keyword evidence="2" id="KW-1185">Reference proteome</keyword>
<proteinExistence type="predicted"/>
<gene>
    <name evidence="1" type="ORF">SEMRO_239_G095930.1</name>
</gene>
<dbReference type="InterPro" id="IPR032675">
    <property type="entry name" value="LRR_dom_sf"/>
</dbReference>
<dbReference type="SUPFAM" id="SSF52047">
    <property type="entry name" value="RNI-like"/>
    <property type="match status" value="1"/>
</dbReference>
<dbReference type="AlphaFoldDB" id="A0A9N8DRM7"/>
<evidence type="ECO:0000313" key="2">
    <source>
        <dbReference type="Proteomes" id="UP001153069"/>
    </source>
</evidence>
<evidence type="ECO:0000313" key="1">
    <source>
        <dbReference type="EMBL" id="CAB9505679.1"/>
    </source>
</evidence>
<dbReference type="Proteomes" id="UP001153069">
    <property type="component" value="Unassembled WGS sequence"/>
</dbReference>
<dbReference type="EMBL" id="CAICTM010000238">
    <property type="protein sequence ID" value="CAB9505679.1"/>
    <property type="molecule type" value="Genomic_DNA"/>
</dbReference>
<comment type="caution">
    <text evidence="1">The sequence shown here is derived from an EMBL/GenBank/DDBJ whole genome shotgun (WGS) entry which is preliminary data.</text>
</comment>
<sequence>MFSTSNFSSTNPMVPYLDVVLGGSIRAILIALKGYNKPPQRKDTIRVFSRSFDAPRRMKEVEVIHVFEMIGSCSNLMRLELCSPFCDRRQRLKLPAAAIARCLLASSSGCLEDLLLKRVQVSGEWSDMRDLTFAMLNHQSMKRLYITDSHPTQGSANLVPFLRAAVTNPRLESVALSDVSWAGQALCPLDHESSTLTSIRVRGAQCLGPIEWIQFVDNLRFNGALKELRITACALCPGFGATIARVLAVHPVLEEVILEFKDMEDTVPICWALATNTVLTRLDLLVYSPGADVKQRLITSMFADTMKQNYTLHHLSLRSATSWLSCPRLDFYLRLNRCADRANLLQRQTQMTAKEWVDMLFKNRHDLSVLYYLLMLNPSLCLETESGASKKKLPPMAGRSRKRKRLG</sequence>
<organism evidence="1 2">
    <name type="scientific">Seminavis robusta</name>
    <dbReference type="NCBI Taxonomy" id="568900"/>
    <lineage>
        <taxon>Eukaryota</taxon>
        <taxon>Sar</taxon>
        <taxon>Stramenopiles</taxon>
        <taxon>Ochrophyta</taxon>
        <taxon>Bacillariophyta</taxon>
        <taxon>Bacillariophyceae</taxon>
        <taxon>Bacillariophycidae</taxon>
        <taxon>Naviculales</taxon>
        <taxon>Naviculaceae</taxon>
        <taxon>Seminavis</taxon>
    </lineage>
</organism>
<reference evidence="1" key="1">
    <citation type="submission" date="2020-06" db="EMBL/GenBank/DDBJ databases">
        <authorList>
            <consortium name="Plant Systems Biology data submission"/>
        </authorList>
    </citation>
    <scope>NUCLEOTIDE SEQUENCE</scope>
    <source>
        <strain evidence="1">D6</strain>
    </source>
</reference>
<accession>A0A9N8DRM7</accession>
<name>A0A9N8DRM7_9STRA</name>
<dbReference type="Gene3D" id="3.80.10.10">
    <property type="entry name" value="Ribonuclease Inhibitor"/>
    <property type="match status" value="1"/>
</dbReference>